<evidence type="ECO:0000256" key="6">
    <source>
        <dbReference type="SAM" id="MobiDB-lite"/>
    </source>
</evidence>
<name>A0A175Y946_DAUCS</name>
<evidence type="ECO:0000313" key="7">
    <source>
        <dbReference type="EMBL" id="WOG89047.1"/>
    </source>
</evidence>
<dbReference type="Pfam" id="PF14215">
    <property type="entry name" value="bHLH-MYC_N"/>
    <property type="match status" value="1"/>
</dbReference>
<organism evidence="7 8">
    <name type="scientific">Daucus carota subsp. sativus</name>
    <name type="common">Carrot</name>
    <dbReference type="NCBI Taxonomy" id="79200"/>
    <lineage>
        <taxon>Eukaryota</taxon>
        <taxon>Viridiplantae</taxon>
        <taxon>Streptophyta</taxon>
        <taxon>Embryophyta</taxon>
        <taxon>Tracheophyta</taxon>
        <taxon>Spermatophyta</taxon>
        <taxon>Magnoliopsida</taxon>
        <taxon>eudicotyledons</taxon>
        <taxon>Gunneridae</taxon>
        <taxon>Pentapetalae</taxon>
        <taxon>asterids</taxon>
        <taxon>campanulids</taxon>
        <taxon>Apiales</taxon>
        <taxon>Apiaceae</taxon>
        <taxon>Apioideae</taxon>
        <taxon>Scandiceae</taxon>
        <taxon>Daucinae</taxon>
        <taxon>Daucus</taxon>
        <taxon>Daucus sect. Daucus</taxon>
    </lineage>
</organism>
<evidence type="ECO:0000256" key="5">
    <source>
        <dbReference type="RuleBase" id="RU369104"/>
    </source>
</evidence>
<reference evidence="7" key="1">
    <citation type="journal article" date="2016" name="Nat. Genet.">
        <title>A high-quality carrot genome assembly provides new insights into carotenoid accumulation and asterid genome evolution.</title>
        <authorList>
            <person name="Iorizzo M."/>
            <person name="Ellison S."/>
            <person name="Senalik D."/>
            <person name="Zeng P."/>
            <person name="Satapoomin P."/>
            <person name="Huang J."/>
            <person name="Bowman M."/>
            <person name="Iovene M."/>
            <person name="Sanseverino W."/>
            <person name="Cavagnaro P."/>
            <person name="Yildiz M."/>
            <person name="Macko-Podgorni A."/>
            <person name="Moranska E."/>
            <person name="Grzebelus E."/>
            <person name="Grzebelus D."/>
            <person name="Ashrafi H."/>
            <person name="Zheng Z."/>
            <person name="Cheng S."/>
            <person name="Spooner D."/>
            <person name="Van Deynze A."/>
            <person name="Simon P."/>
        </authorList>
    </citation>
    <scope>NUCLEOTIDE SEQUENCE</scope>
    <source>
        <tissue evidence="7">Leaf</tissue>
    </source>
</reference>
<dbReference type="InterPro" id="IPR045084">
    <property type="entry name" value="AIB/MYC-like"/>
</dbReference>
<dbReference type="CDD" id="cd11449">
    <property type="entry name" value="bHLH_AtAIB_like"/>
    <property type="match status" value="1"/>
</dbReference>
<dbReference type="PANTHER" id="PTHR11514">
    <property type="entry name" value="MYC"/>
    <property type="match status" value="1"/>
</dbReference>
<evidence type="ECO:0000256" key="2">
    <source>
        <dbReference type="ARBA" id="ARBA00023015"/>
    </source>
</evidence>
<dbReference type="GO" id="GO:0046983">
    <property type="term" value="F:protein dimerization activity"/>
    <property type="evidence" value="ECO:0007669"/>
    <property type="project" value="InterPro"/>
</dbReference>
<proteinExistence type="predicted"/>
<keyword evidence="8" id="KW-1185">Reference proteome</keyword>
<dbReference type="OrthoDB" id="677168at2759"/>
<dbReference type="InterPro" id="IPR025610">
    <property type="entry name" value="MYC/MYB_N"/>
</dbReference>
<dbReference type="EMBL" id="CP093344">
    <property type="protein sequence ID" value="WOG89047.1"/>
    <property type="molecule type" value="Genomic_DNA"/>
</dbReference>
<keyword evidence="3 5" id="KW-0804">Transcription</keyword>
<dbReference type="PANTHER" id="PTHR11514:SF53">
    <property type="entry name" value="TRANSCRIPTION FACTOR BHLH3"/>
    <property type="match status" value="1"/>
</dbReference>
<evidence type="ECO:0000256" key="4">
    <source>
        <dbReference type="ARBA" id="ARBA00023242"/>
    </source>
</evidence>
<dbReference type="KEGG" id="dcr:108192348"/>
<dbReference type="PROSITE" id="PS50888">
    <property type="entry name" value="BHLH"/>
    <property type="match status" value="1"/>
</dbReference>
<dbReference type="GO" id="GO:0003700">
    <property type="term" value="F:DNA-binding transcription factor activity"/>
    <property type="evidence" value="ECO:0007669"/>
    <property type="project" value="InterPro"/>
</dbReference>
<keyword evidence="4 5" id="KW-0539">Nucleus</keyword>
<dbReference type="InterPro" id="IPR011598">
    <property type="entry name" value="bHLH_dom"/>
</dbReference>
<evidence type="ECO:0000256" key="3">
    <source>
        <dbReference type="ARBA" id="ARBA00023163"/>
    </source>
</evidence>
<dbReference type="AlphaFoldDB" id="A0A175Y946"/>
<dbReference type="Gramene" id="KZM80055">
    <property type="protein sequence ID" value="KZM80055"/>
    <property type="gene ID" value="DCAR_000434"/>
</dbReference>
<reference evidence="7" key="2">
    <citation type="submission" date="2022-03" db="EMBL/GenBank/DDBJ databases">
        <title>Draft title - Genomic analysis of global carrot germplasm unveils the trajectory of domestication and the origin of high carotenoid orange carrot.</title>
        <authorList>
            <person name="Iorizzo M."/>
            <person name="Ellison S."/>
            <person name="Senalik D."/>
            <person name="Macko-Podgorni A."/>
            <person name="Grzebelus D."/>
            <person name="Bostan H."/>
            <person name="Rolling W."/>
            <person name="Curaba J."/>
            <person name="Simon P."/>
        </authorList>
    </citation>
    <scope>NUCLEOTIDE SEQUENCE</scope>
    <source>
        <tissue evidence="7">Leaf</tissue>
    </source>
</reference>
<protein>
    <recommendedName>
        <fullName evidence="5">Transcription factor</fullName>
        <shortName evidence="5">bHLH transcription factor</shortName>
    </recommendedName>
    <alternativeName>
        <fullName evidence="5">Basic helix-loop-helix protein</fullName>
    </alternativeName>
</protein>
<dbReference type="GO" id="GO:0000976">
    <property type="term" value="F:transcription cis-regulatory region binding"/>
    <property type="evidence" value="ECO:0007669"/>
    <property type="project" value="TreeGrafter"/>
</dbReference>
<evidence type="ECO:0000256" key="1">
    <source>
        <dbReference type="ARBA" id="ARBA00004123"/>
    </source>
</evidence>
<comment type="subcellular location">
    <subcellularLocation>
        <location evidence="1 5">Nucleus</location>
    </subcellularLocation>
</comment>
<evidence type="ECO:0000313" key="8">
    <source>
        <dbReference type="Proteomes" id="UP000077755"/>
    </source>
</evidence>
<accession>A0A175Y946</accession>
<dbReference type="SMART" id="SM00353">
    <property type="entry name" value="HLH"/>
    <property type="match status" value="1"/>
</dbReference>
<dbReference type="Pfam" id="PF00010">
    <property type="entry name" value="HLH"/>
    <property type="match status" value="1"/>
</dbReference>
<dbReference type="Proteomes" id="UP000077755">
    <property type="component" value="Chromosome 2"/>
</dbReference>
<dbReference type="GO" id="GO:0005634">
    <property type="term" value="C:nucleus"/>
    <property type="evidence" value="ECO:0007669"/>
    <property type="project" value="UniProtKB-SubCell"/>
</dbReference>
<sequence>MGEKFWLKEDDKFFVEGILGTEAFKYLVCLASNDVLSEFSTPAGYLGVEQELCKILEEYSGWNYAIYWQVCSLKSGKSALIWGDGQCSQTNVVLSGDTPFQGDEKKRVLELLQSCFGKTRNDTIVAPLESVSDMDMFYRASMYFSYPFDKPSIPSQSFNSSRSIWVSDMKDTLEHYESRSYLAKMARLETVIFVPLKSGVVEMGSTHSIPQDEVLINKVKSLFAKPHPTRAKLLPKIFGRQISIGGGEPVASTGIPPNIEKDLGFNSYSSKLQIGDSHGKQQHKPSEKKFFPQMIEGNFSILDSQISSSDSLLQVDENKPRKRGRKPVNGREEQLNHVEAERQRREKLNQRFYALRAVVPNISKMDKASLLGDAISYITDLQSRIVFLESEKGTATDKKIQCIAPKIDLQTTAEHTLVVRVSCPLNSHPVSGIIKMLRENDFEIKDCSVSTSCETNNNEIAHTFSIQTHGGGAEHLKEKLTAAFLK</sequence>
<dbReference type="SUPFAM" id="SSF47459">
    <property type="entry name" value="HLH, helix-loop-helix DNA-binding domain"/>
    <property type="match status" value="1"/>
</dbReference>
<keyword evidence="2 5" id="KW-0805">Transcription regulation</keyword>
<feature type="region of interest" description="Disordered" evidence="6">
    <location>
        <begin position="311"/>
        <end position="342"/>
    </location>
</feature>
<gene>
    <name evidence="7" type="ORF">DCAR_0208283</name>
</gene>
<dbReference type="Gene3D" id="4.10.280.10">
    <property type="entry name" value="Helix-loop-helix DNA-binding domain"/>
    <property type="match status" value="1"/>
</dbReference>
<feature type="compositionally biased region" description="Basic and acidic residues" evidence="6">
    <location>
        <begin position="329"/>
        <end position="342"/>
    </location>
</feature>
<dbReference type="InterPro" id="IPR036638">
    <property type="entry name" value="HLH_DNA-bd_sf"/>
</dbReference>